<dbReference type="RefSeq" id="WP_120036751.1">
    <property type="nucleotide sequence ID" value="NZ_QZFU01000005.1"/>
</dbReference>
<evidence type="ECO:0000313" key="2">
    <source>
        <dbReference type="EMBL" id="RJO80229.1"/>
    </source>
</evidence>
<sequence length="113" mass="12574">MRHSPAARKLLAALNAELDAVGARLGQPIEWTERERTVLELIASNIDRKTALDAQFSGTEDTKLRLKLSAELRLLEAALARLLKQVEPEPPALSQRSLKAQRAARARWDRPSA</sequence>
<accession>A0A3A4LAA8</accession>
<name>A0A3A4LAA8_9NOCA</name>
<keyword evidence="3" id="KW-1185">Reference proteome</keyword>
<proteinExistence type="predicted"/>
<evidence type="ECO:0000313" key="3">
    <source>
        <dbReference type="Proteomes" id="UP000266677"/>
    </source>
</evidence>
<comment type="caution">
    <text evidence="2">The sequence shown here is derived from an EMBL/GenBank/DDBJ whole genome shotgun (WGS) entry which is preliminary data.</text>
</comment>
<protein>
    <submittedName>
        <fullName evidence="2">Uncharacterized protein</fullName>
    </submittedName>
</protein>
<organism evidence="2 3">
    <name type="scientific">Nocardia panacis</name>
    <dbReference type="NCBI Taxonomy" id="2340916"/>
    <lineage>
        <taxon>Bacteria</taxon>
        <taxon>Bacillati</taxon>
        <taxon>Actinomycetota</taxon>
        <taxon>Actinomycetes</taxon>
        <taxon>Mycobacteriales</taxon>
        <taxon>Nocardiaceae</taxon>
        <taxon>Nocardia</taxon>
    </lineage>
</organism>
<dbReference type="Proteomes" id="UP000266677">
    <property type="component" value="Unassembled WGS sequence"/>
</dbReference>
<reference evidence="2 3" key="1">
    <citation type="submission" date="2018-09" db="EMBL/GenBank/DDBJ databases">
        <title>YIM PH21274 draft genome.</title>
        <authorList>
            <person name="Miao C."/>
        </authorList>
    </citation>
    <scope>NUCLEOTIDE SEQUENCE [LARGE SCALE GENOMIC DNA]</scope>
    <source>
        <strain evidence="2 3">YIM PH 21724</strain>
    </source>
</reference>
<dbReference type="AlphaFoldDB" id="A0A3A4LAA8"/>
<dbReference type="EMBL" id="QZFU01000005">
    <property type="protein sequence ID" value="RJO80229.1"/>
    <property type="molecule type" value="Genomic_DNA"/>
</dbReference>
<evidence type="ECO:0000256" key="1">
    <source>
        <dbReference type="SAM" id="MobiDB-lite"/>
    </source>
</evidence>
<dbReference type="OrthoDB" id="4740156at2"/>
<gene>
    <name evidence="2" type="ORF">D5S18_00295</name>
</gene>
<feature type="region of interest" description="Disordered" evidence="1">
    <location>
        <begin position="90"/>
        <end position="113"/>
    </location>
</feature>